<dbReference type="EC" id="2.7.4.3" evidence="1"/>
<comment type="caution">
    <text evidence="1">The sequence shown here is derived from an EMBL/GenBank/DDBJ whole genome shotgun (WGS) entry which is preliminary data.</text>
</comment>
<evidence type="ECO:0000313" key="1">
    <source>
        <dbReference type="EMBL" id="MBP1875552.1"/>
    </source>
</evidence>
<protein>
    <submittedName>
        <fullName evidence="1">Adenylate kinase</fullName>
        <ecNumber evidence="1">2.7.4.3</ecNumber>
    </submittedName>
</protein>
<organism evidence="1 2">
    <name type="scientific">Ensifer adhaerens</name>
    <name type="common">Sinorhizobium morelense</name>
    <dbReference type="NCBI Taxonomy" id="106592"/>
    <lineage>
        <taxon>Bacteria</taxon>
        <taxon>Pseudomonadati</taxon>
        <taxon>Pseudomonadota</taxon>
        <taxon>Alphaproteobacteria</taxon>
        <taxon>Hyphomicrobiales</taxon>
        <taxon>Rhizobiaceae</taxon>
        <taxon>Sinorhizobium/Ensifer group</taxon>
        <taxon>Ensifer</taxon>
    </lineage>
</organism>
<dbReference type="Proteomes" id="UP000823773">
    <property type="component" value="Unassembled WGS sequence"/>
</dbReference>
<keyword evidence="2" id="KW-1185">Reference proteome</keyword>
<accession>A0ACC5T362</accession>
<proteinExistence type="predicted"/>
<keyword evidence="1" id="KW-0418">Kinase</keyword>
<gene>
    <name evidence="1" type="ORF">J2Z19_005288</name>
</gene>
<name>A0ACC5T362_ENSAD</name>
<dbReference type="EMBL" id="JAGGJR010000011">
    <property type="protein sequence ID" value="MBP1875552.1"/>
    <property type="molecule type" value="Genomic_DNA"/>
</dbReference>
<evidence type="ECO:0000313" key="2">
    <source>
        <dbReference type="Proteomes" id="UP000823773"/>
    </source>
</evidence>
<reference evidence="1" key="1">
    <citation type="submission" date="2021-03" db="EMBL/GenBank/DDBJ databases">
        <title>Genomic Encyclopedia of Type Strains, Phase IV (KMG-IV): sequencing the most valuable type-strain genomes for metagenomic binning, comparative biology and taxonomic classification.</title>
        <authorList>
            <person name="Goeker M."/>
        </authorList>
    </citation>
    <scope>NUCLEOTIDE SEQUENCE</scope>
    <source>
        <strain evidence="1">DSM 18131</strain>
    </source>
</reference>
<keyword evidence="1" id="KW-0808">Transferase</keyword>
<sequence>MVNLVLLGPPGAGKGTQAERLVGRHGLLHVSTGDLLREAIKAQTPLGREAKAAVDAGVLVPDQVVIGLVQERLSSGARDRGFILDGFPRTVAQANALERLLWDLGTPLDHVILFDIPISLLEQRVSKRAEQFRAMGAAARSDDNPEVLRKRVEEFVRATEALSPFYQQRKLLRRVDASADVDEVGAQIADLLER</sequence>